<comment type="function">
    <text evidence="2">An aminoacyl-tRNA editing enzyme that deacylates mischarged D-aminoacyl-tRNAs. Also deacylates mischarged glycyl-tRNA(Ala), protecting cells against glycine mischarging by AlaRS. Acts via tRNA-based rather than protein-based catalysis; rejects L-amino acids rather than detecting D-amino acids in the active site. By recycling D-aminoacyl-tRNA to D-amino acids and free tRNA molecules, this enzyme counteracts the toxicity associated with the formation of D-aminoacyl-tRNA entities in vivo and helps enforce protein L-homochirality.</text>
</comment>
<dbReference type="NCBIfam" id="TIGR00256">
    <property type="entry name" value="D-aminoacyl-tRNA deacylase"/>
    <property type="match status" value="1"/>
</dbReference>
<dbReference type="RefSeq" id="WP_122030665.1">
    <property type="nucleotide sequence ID" value="NZ_LS483254.1"/>
</dbReference>
<dbReference type="HAMAP" id="MF_00518">
    <property type="entry name" value="Deacylase_Dtd"/>
    <property type="match status" value="1"/>
</dbReference>
<dbReference type="InterPro" id="IPR023509">
    <property type="entry name" value="DTD-like_sf"/>
</dbReference>
<protein>
    <recommendedName>
        <fullName evidence="2">D-aminoacyl-tRNA deacylase</fullName>
        <shortName evidence="2">DTD</shortName>
        <ecNumber evidence="2">3.1.1.96</ecNumber>
    </recommendedName>
    <alternativeName>
        <fullName evidence="2">Gly-tRNA(Ala) deacylase</fullName>
        <ecNumber evidence="2">3.1.1.-</ecNumber>
    </alternativeName>
</protein>
<comment type="catalytic activity">
    <reaction evidence="2">
        <text>a D-aminoacyl-tRNA + H2O = a tRNA + a D-alpha-amino acid + H(+)</text>
        <dbReference type="Rhea" id="RHEA:13953"/>
        <dbReference type="Rhea" id="RHEA-COMP:10123"/>
        <dbReference type="Rhea" id="RHEA-COMP:10124"/>
        <dbReference type="ChEBI" id="CHEBI:15377"/>
        <dbReference type="ChEBI" id="CHEBI:15378"/>
        <dbReference type="ChEBI" id="CHEBI:59871"/>
        <dbReference type="ChEBI" id="CHEBI:78442"/>
        <dbReference type="ChEBI" id="CHEBI:79333"/>
        <dbReference type="EC" id="3.1.1.96"/>
    </reaction>
</comment>
<dbReference type="OrthoDB" id="9801395at2"/>
<dbReference type="Pfam" id="PF02580">
    <property type="entry name" value="Tyr_Deacylase"/>
    <property type="match status" value="1"/>
</dbReference>
<name>A0A2X3K591_9BACT</name>
<dbReference type="EC" id="3.1.1.96" evidence="2"/>
<feature type="short sequence motif" description="Gly-cisPro motif, important for rejection of L-amino acids" evidence="2">
    <location>
        <begin position="137"/>
        <end position="138"/>
    </location>
</feature>
<evidence type="ECO:0000313" key="4">
    <source>
        <dbReference type="Proteomes" id="UP000249818"/>
    </source>
</evidence>
<organism evidence="3 4">
    <name type="scientific">Candidatus Bipolaricaulis anaerobius</name>
    <dbReference type="NCBI Taxonomy" id="2026885"/>
    <lineage>
        <taxon>Bacteria</taxon>
        <taxon>Candidatus Bipolaricaulota</taxon>
        <taxon>Candidatus Bipolaricaulia</taxon>
        <taxon>Candidatus Bipolaricaulales</taxon>
        <taxon>Candidatus Bipolaricaulaceae</taxon>
        <taxon>Candidatus Bipolaricaulis</taxon>
    </lineage>
</organism>
<keyword evidence="2 3" id="KW-0378">Hydrolase</keyword>
<reference evidence="4" key="1">
    <citation type="submission" date="2018-05" db="EMBL/GenBank/DDBJ databases">
        <authorList>
            <person name="Hao L."/>
        </authorList>
    </citation>
    <scope>NUCLEOTIDE SEQUENCE [LARGE SCALE GENOMIC DNA]</scope>
</reference>
<evidence type="ECO:0000313" key="3">
    <source>
        <dbReference type="EMBL" id="SQD92447.1"/>
    </source>
</evidence>
<dbReference type="AlphaFoldDB" id="A0A2X3K591"/>
<dbReference type="CDD" id="cd00563">
    <property type="entry name" value="Dtyr_deacylase"/>
    <property type="match status" value="1"/>
</dbReference>
<dbReference type="InterPro" id="IPR003732">
    <property type="entry name" value="Daa-tRNA_deacyls_DTD"/>
</dbReference>
<comment type="subunit">
    <text evidence="2">Homodimer.</text>
</comment>
<sequence>MRIVLQRVSEASVRVAGREVARIGRGLLLLVGIGRGDDEDELRFWSRKIPELRVFPDDDGRMNRSLRDVGGEILCVSQFTLYGDASQGRRPGFDRAAPGSEAASLYETFLARLREEGFPVQSGLFGARMEVALVNDGPVTLILERAPAQLGRT</sequence>
<dbReference type="GO" id="GO:0106026">
    <property type="term" value="F:Gly-tRNA(Ala) deacylase activity"/>
    <property type="evidence" value="ECO:0007669"/>
    <property type="project" value="UniProtKB-UniRule"/>
</dbReference>
<keyword evidence="2" id="KW-0820">tRNA-binding</keyword>
<comment type="similarity">
    <text evidence="1 2">Belongs to the DTD family.</text>
</comment>
<dbReference type="GO" id="GO:0051500">
    <property type="term" value="F:D-tyrosyl-tRNA(Tyr) deacylase activity"/>
    <property type="evidence" value="ECO:0007669"/>
    <property type="project" value="TreeGrafter"/>
</dbReference>
<accession>A0A2X3K591</accession>
<dbReference type="GO" id="GO:0005737">
    <property type="term" value="C:cytoplasm"/>
    <property type="evidence" value="ECO:0007669"/>
    <property type="project" value="UniProtKB-SubCell"/>
</dbReference>
<evidence type="ECO:0000256" key="2">
    <source>
        <dbReference type="HAMAP-Rule" id="MF_00518"/>
    </source>
</evidence>
<dbReference type="GO" id="GO:0000049">
    <property type="term" value="F:tRNA binding"/>
    <property type="evidence" value="ECO:0007669"/>
    <property type="project" value="UniProtKB-UniRule"/>
</dbReference>
<dbReference type="EMBL" id="LS483254">
    <property type="protein sequence ID" value="SQD92447.1"/>
    <property type="molecule type" value="Genomic_DNA"/>
</dbReference>
<dbReference type="Proteomes" id="UP000249818">
    <property type="component" value="Chromosome BARAN1"/>
</dbReference>
<dbReference type="SUPFAM" id="SSF69500">
    <property type="entry name" value="DTD-like"/>
    <property type="match status" value="1"/>
</dbReference>
<comment type="subcellular location">
    <subcellularLocation>
        <location evidence="2">Cytoplasm</location>
    </subcellularLocation>
</comment>
<evidence type="ECO:0000256" key="1">
    <source>
        <dbReference type="ARBA" id="ARBA00009673"/>
    </source>
</evidence>
<dbReference type="GO" id="GO:0019478">
    <property type="term" value="P:D-amino acid catabolic process"/>
    <property type="evidence" value="ECO:0007669"/>
    <property type="project" value="UniProtKB-UniRule"/>
</dbReference>
<keyword evidence="2" id="KW-0694">RNA-binding</keyword>
<dbReference type="PANTHER" id="PTHR10472">
    <property type="entry name" value="D-TYROSYL-TRNA TYR DEACYLASE"/>
    <property type="match status" value="1"/>
</dbReference>
<gene>
    <name evidence="2 3" type="primary">dtd</name>
    <name evidence="3" type="ORF">BARAN1_0422</name>
</gene>
<dbReference type="Gene3D" id="3.50.80.10">
    <property type="entry name" value="D-tyrosyl-tRNA(Tyr) deacylase"/>
    <property type="match status" value="1"/>
</dbReference>
<dbReference type="FunFam" id="3.50.80.10:FF:000001">
    <property type="entry name" value="D-aminoacyl-tRNA deacylase"/>
    <property type="match status" value="1"/>
</dbReference>
<dbReference type="EC" id="3.1.1.-" evidence="2"/>
<dbReference type="GO" id="GO:0043908">
    <property type="term" value="F:Ser(Gly)-tRNA(Ala) hydrolase activity"/>
    <property type="evidence" value="ECO:0007669"/>
    <property type="project" value="UniProtKB-UniRule"/>
</dbReference>
<keyword evidence="2" id="KW-0963">Cytoplasm</keyword>
<dbReference type="PANTHER" id="PTHR10472:SF5">
    <property type="entry name" value="D-AMINOACYL-TRNA DEACYLASE 1"/>
    <property type="match status" value="1"/>
</dbReference>
<proteinExistence type="inferred from homology"/>
<comment type="catalytic activity">
    <reaction evidence="2">
        <text>glycyl-tRNA(Ala) + H2O = tRNA(Ala) + glycine + H(+)</text>
        <dbReference type="Rhea" id="RHEA:53744"/>
        <dbReference type="Rhea" id="RHEA-COMP:9657"/>
        <dbReference type="Rhea" id="RHEA-COMP:13640"/>
        <dbReference type="ChEBI" id="CHEBI:15377"/>
        <dbReference type="ChEBI" id="CHEBI:15378"/>
        <dbReference type="ChEBI" id="CHEBI:57305"/>
        <dbReference type="ChEBI" id="CHEBI:78442"/>
        <dbReference type="ChEBI" id="CHEBI:78522"/>
    </reaction>
</comment>
<keyword evidence="4" id="KW-1185">Reference proteome</keyword>
<dbReference type="KEGG" id="bana:BARAN1_0422"/>
<comment type="domain">
    <text evidence="2">A Gly-cisPro motif from one monomer fits into the active site of the other monomer to allow specific chiral rejection of L-amino acids.</text>
</comment>